<keyword evidence="8" id="KW-0969">Cilium</keyword>
<comment type="similarity">
    <text evidence="1 5">Belongs to the FlgD family.</text>
</comment>
<dbReference type="AlphaFoldDB" id="A0A5N3S6L1"/>
<evidence type="ECO:0000313" key="9">
    <source>
        <dbReference type="Proteomes" id="UP000326687"/>
    </source>
</evidence>
<dbReference type="InterPro" id="IPR025963">
    <property type="entry name" value="FLgD_Tudor"/>
</dbReference>
<evidence type="ECO:0000256" key="1">
    <source>
        <dbReference type="ARBA" id="ARBA00010577"/>
    </source>
</evidence>
<feature type="domain" description="FlgD/Vpr Ig-like" evidence="6">
    <location>
        <begin position="113"/>
        <end position="183"/>
    </location>
</feature>
<dbReference type="Pfam" id="PF03963">
    <property type="entry name" value="FlgD"/>
    <property type="match status" value="1"/>
</dbReference>
<comment type="function">
    <text evidence="4 5">Required for flagellar hook formation. May act as a scaffolding protein.</text>
</comment>
<dbReference type="Gene3D" id="2.60.40.4070">
    <property type="match status" value="1"/>
</dbReference>
<accession>A0A5N3S6L1</accession>
<evidence type="ECO:0000256" key="5">
    <source>
        <dbReference type="RuleBase" id="RU362076"/>
    </source>
</evidence>
<dbReference type="EMBL" id="VXDD01000002">
    <property type="protein sequence ID" value="KAB0302279.1"/>
    <property type="molecule type" value="Genomic_DNA"/>
</dbReference>
<evidence type="ECO:0000259" key="7">
    <source>
        <dbReference type="Pfam" id="PF13861"/>
    </source>
</evidence>
<keyword evidence="3 5" id="KW-1005">Bacterial flagellum biogenesis</keyword>
<dbReference type="Pfam" id="PF13861">
    <property type="entry name" value="FLgD_tudor"/>
    <property type="match status" value="1"/>
</dbReference>
<feature type="domain" description="FlgD Tudor-like" evidence="7">
    <location>
        <begin position="95"/>
        <end position="223"/>
    </location>
</feature>
<dbReference type="RefSeq" id="WP_150896183.1">
    <property type="nucleotide sequence ID" value="NZ_VXDD01000002.1"/>
</dbReference>
<proteinExistence type="inferred from homology"/>
<comment type="caution">
    <text evidence="8">The sequence shown here is derived from an EMBL/GenBank/DDBJ whole genome shotgun (WGS) entry which is preliminary data.</text>
</comment>
<sequence length="228" mass="24006">MSIAQFTTLSSDVPVTNTASENAGGIATNPADSNSATSLENEFITLMVAQIQNQDPLNPLDGTEYVSQLAQFSQVQSTENMSTLMQNSMVLLDNMQVLSTASLVGETVYVSSNEFELGESVQSGKLELEHGSNQVNLVIKDEFGQSTTLPLGAHGAGDVEFSINPEELGLKPGKYSVEVEVQGGQDSPNVLMAGTVEQVRIPSSGGAALVNVQGVGNVPFYQISQFGA</sequence>
<dbReference type="InterPro" id="IPR005648">
    <property type="entry name" value="FlgD"/>
</dbReference>
<protein>
    <recommendedName>
        <fullName evidence="2 5">Basal-body rod modification protein FlgD</fullName>
    </recommendedName>
</protein>
<dbReference type="NCBIfam" id="NF007198">
    <property type="entry name" value="PRK09619.1"/>
    <property type="match status" value="1"/>
</dbReference>
<dbReference type="Pfam" id="PF13860">
    <property type="entry name" value="FlgD_ig"/>
    <property type="match status" value="1"/>
</dbReference>
<evidence type="ECO:0000256" key="3">
    <source>
        <dbReference type="ARBA" id="ARBA00022795"/>
    </source>
</evidence>
<organism evidence="8 9">
    <name type="scientific">Vibrio fortis</name>
    <dbReference type="NCBI Taxonomy" id="212667"/>
    <lineage>
        <taxon>Bacteria</taxon>
        <taxon>Pseudomonadati</taxon>
        <taxon>Pseudomonadota</taxon>
        <taxon>Gammaproteobacteria</taxon>
        <taxon>Vibrionales</taxon>
        <taxon>Vibrionaceae</taxon>
        <taxon>Vibrio</taxon>
    </lineage>
</organism>
<keyword evidence="8" id="KW-0282">Flagellum</keyword>
<evidence type="ECO:0000256" key="2">
    <source>
        <dbReference type="ARBA" id="ARBA00016013"/>
    </source>
</evidence>
<evidence type="ECO:0000313" key="8">
    <source>
        <dbReference type="EMBL" id="KAB0302279.1"/>
    </source>
</evidence>
<dbReference type="Gene3D" id="2.30.30.910">
    <property type="match status" value="1"/>
</dbReference>
<reference evidence="8 9" key="1">
    <citation type="submission" date="2019-09" db="EMBL/GenBank/DDBJ databases">
        <title>Vibrio Fortis S7-72.</title>
        <authorList>
            <person name="Das S.K."/>
        </authorList>
    </citation>
    <scope>NUCLEOTIDE SEQUENCE [LARGE SCALE GENOMIC DNA]</scope>
    <source>
        <strain evidence="8 9">S7-72</strain>
    </source>
</reference>
<keyword evidence="8" id="KW-0966">Cell projection</keyword>
<gene>
    <name evidence="8" type="primary">flgD</name>
    <name evidence="8" type="ORF">F2Z80_14605</name>
</gene>
<dbReference type="InterPro" id="IPR025965">
    <property type="entry name" value="FlgD/Vpr_Ig-like"/>
</dbReference>
<evidence type="ECO:0000256" key="4">
    <source>
        <dbReference type="ARBA" id="ARBA00024746"/>
    </source>
</evidence>
<evidence type="ECO:0000259" key="6">
    <source>
        <dbReference type="Pfam" id="PF13860"/>
    </source>
</evidence>
<dbReference type="GO" id="GO:0044781">
    <property type="term" value="P:bacterial-type flagellum organization"/>
    <property type="evidence" value="ECO:0007669"/>
    <property type="project" value="UniProtKB-UniRule"/>
</dbReference>
<name>A0A5N3S6L1_9VIBR</name>
<dbReference type="Proteomes" id="UP000326687">
    <property type="component" value="Unassembled WGS sequence"/>
</dbReference>